<sequence>MLLLLEGTGPLFSQRPTAPRWLPGLLAGGDRDAQLFCKRAAPPGDDGDGGPHLDVALSRAQGERGLYEGIEIEQS</sequence>
<evidence type="ECO:0000313" key="2">
    <source>
        <dbReference type="EnsemblFungi" id="EJT73892"/>
    </source>
</evidence>
<dbReference type="EMBL" id="GL385398">
    <property type="protein sequence ID" value="EJT73892.1"/>
    <property type="molecule type" value="Genomic_DNA"/>
</dbReference>
<proteinExistence type="predicted"/>
<dbReference type="Proteomes" id="UP000006039">
    <property type="component" value="Unassembled WGS sequence"/>
</dbReference>
<name>J3P2K0_GAET3</name>
<evidence type="ECO:0000313" key="1">
    <source>
        <dbReference type="EMBL" id="EJT73892.1"/>
    </source>
</evidence>
<dbReference type="VEuPathDB" id="FungiDB:GGTG_07746"/>
<organism evidence="1">
    <name type="scientific">Gaeumannomyces tritici (strain R3-111a-1)</name>
    <name type="common">Wheat and barley take-all root rot fungus</name>
    <name type="synonym">Gaeumannomyces graminis var. tritici</name>
    <dbReference type="NCBI Taxonomy" id="644352"/>
    <lineage>
        <taxon>Eukaryota</taxon>
        <taxon>Fungi</taxon>
        <taxon>Dikarya</taxon>
        <taxon>Ascomycota</taxon>
        <taxon>Pezizomycotina</taxon>
        <taxon>Sordariomycetes</taxon>
        <taxon>Sordariomycetidae</taxon>
        <taxon>Magnaporthales</taxon>
        <taxon>Magnaporthaceae</taxon>
        <taxon>Gaeumannomyces</taxon>
    </lineage>
</organism>
<accession>J3P2K0</accession>
<protein>
    <submittedName>
        <fullName evidence="1 2">Uncharacterized protein</fullName>
    </submittedName>
</protein>
<evidence type="ECO:0000313" key="3">
    <source>
        <dbReference type="Proteomes" id="UP000006039"/>
    </source>
</evidence>
<reference evidence="1" key="2">
    <citation type="submission" date="2010-07" db="EMBL/GenBank/DDBJ databases">
        <authorList>
            <consortium name="The Broad Institute Genome Sequencing Platform"/>
            <consortium name="Broad Institute Genome Sequencing Center for Infectious Disease"/>
            <person name="Ma L.-J."/>
            <person name="Dead R."/>
            <person name="Young S."/>
            <person name="Zeng Q."/>
            <person name="Koehrsen M."/>
            <person name="Alvarado L."/>
            <person name="Berlin A."/>
            <person name="Chapman S.B."/>
            <person name="Chen Z."/>
            <person name="Freedman E."/>
            <person name="Gellesch M."/>
            <person name="Goldberg J."/>
            <person name="Griggs A."/>
            <person name="Gujja S."/>
            <person name="Heilman E.R."/>
            <person name="Heiman D."/>
            <person name="Hepburn T."/>
            <person name="Howarth C."/>
            <person name="Jen D."/>
            <person name="Larson L."/>
            <person name="Mehta T."/>
            <person name="Neiman D."/>
            <person name="Pearson M."/>
            <person name="Roberts A."/>
            <person name="Saif S."/>
            <person name="Shea T."/>
            <person name="Shenoy N."/>
            <person name="Sisk P."/>
            <person name="Stolte C."/>
            <person name="Sykes S."/>
            <person name="Walk T."/>
            <person name="White J."/>
            <person name="Yandava C."/>
            <person name="Haas B."/>
            <person name="Nusbaum C."/>
            <person name="Birren B."/>
        </authorList>
    </citation>
    <scope>NUCLEOTIDE SEQUENCE</scope>
    <source>
        <strain evidence="1">R3-111a-1</strain>
    </source>
</reference>
<dbReference type="RefSeq" id="XP_009223836.1">
    <property type="nucleotide sequence ID" value="XM_009225572.1"/>
</dbReference>
<dbReference type="AlphaFoldDB" id="J3P2K0"/>
<reference evidence="1" key="3">
    <citation type="submission" date="2010-09" db="EMBL/GenBank/DDBJ databases">
        <title>Annotation of Gaeumannomyces graminis var. tritici R3-111a-1.</title>
        <authorList>
            <consortium name="The Broad Institute Genome Sequencing Platform"/>
            <person name="Ma L.-J."/>
            <person name="Dead R."/>
            <person name="Young S.K."/>
            <person name="Zeng Q."/>
            <person name="Gargeya S."/>
            <person name="Fitzgerald M."/>
            <person name="Haas B."/>
            <person name="Abouelleil A."/>
            <person name="Alvarado L."/>
            <person name="Arachchi H.M."/>
            <person name="Berlin A."/>
            <person name="Brown A."/>
            <person name="Chapman S.B."/>
            <person name="Chen Z."/>
            <person name="Dunbar C."/>
            <person name="Freedman E."/>
            <person name="Gearin G."/>
            <person name="Gellesch M."/>
            <person name="Goldberg J."/>
            <person name="Griggs A."/>
            <person name="Gujja S."/>
            <person name="Heiman D."/>
            <person name="Howarth C."/>
            <person name="Larson L."/>
            <person name="Lui A."/>
            <person name="MacDonald P.J.P."/>
            <person name="Mehta T."/>
            <person name="Montmayeur A."/>
            <person name="Murphy C."/>
            <person name="Neiman D."/>
            <person name="Pearson M."/>
            <person name="Priest M."/>
            <person name="Roberts A."/>
            <person name="Saif S."/>
            <person name="Shea T."/>
            <person name="Shenoy N."/>
            <person name="Sisk P."/>
            <person name="Stolte C."/>
            <person name="Sykes S."/>
            <person name="Yandava C."/>
            <person name="Wortman J."/>
            <person name="Nusbaum C."/>
            <person name="Birren B."/>
        </authorList>
    </citation>
    <scope>NUCLEOTIDE SEQUENCE</scope>
    <source>
        <strain evidence="1">R3-111a-1</strain>
    </source>
</reference>
<reference evidence="3" key="1">
    <citation type="submission" date="2010-07" db="EMBL/GenBank/DDBJ databases">
        <title>The genome sequence of Gaeumannomyces graminis var. tritici strain R3-111a-1.</title>
        <authorList>
            <consortium name="The Broad Institute Genome Sequencing Platform"/>
            <person name="Ma L.-J."/>
            <person name="Dead R."/>
            <person name="Young S."/>
            <person name="Zeng Q."/>
            <person name="Koehrsen M."/>
            <person name="Alvarado L."/>
            <person name="Berlin A."/>
            <person name="Chapman S.B."/>
            <person name="Chen Z."/>
            <person name="Freedman E."/>
            <person name="Gellesch M."/>
            <person name="Goldberg J."/>
            <person name="Griggs A."/>
            <person name="Gujja S."/>
            <person name="Heilman E.R."/>
            <person name="Heiman D."/>
            <person name="Hepburn T."/>
            <person name="Howarth C."/>
            <person name="Jen D."/>
            <person name="Larson L."/>
            <person name="Mehta T."/>
            <person name="Neiman D."/>
            <person name="Pearson M."/>
            <person name="Roberts A."/>
            <person name="Saif S."/>
            <person name="Shea T."/>
            <person name="Shenoy N."/>
            <person name="Sisk P."/>
            <person name="Stolte C."/>
            <person name="Sykes S."/>
            <person name="Walk T."/>
            <person name="White J."/>
            <person name="Yandava C."/>
            <person name="Haas B."/>
            <person name="Nusbaum C."/>
            <person name="Birren B."/>
        </authorList>
    </citation>
    <scope>NUCLEOTIDE SEQUENCE [LARGE SCALE GENOMIC DNA]</scope>
    <source>
        <strain evidence="3">R3-111a-1</strain>
    </source>
</reference>
<reference evidence="2" key="4">
    <citation type="journal article" date="2015" name="G3 (Bethesda)">
        <title>Genome sequences of three phytopathogenic species of the Magnaporthaceae family of fungi.</title>
        <authorList>
            <person name="Okagaki L.H."/>
            <person name="Nunes C.C."/>
            <person name="Sailsbery J."/>
            <person name="Clay B."/>
            <person name="Brown D."/>
            <person name="John T."/>
            <person name="Oh Y."/>
            <person name="Young N."/>
            <person name="Fitzgerald M."/>
            <person name="Haas B.J."/>
            <person name="Zeng Q."/>
            <person name="Young S."/>
            <person name="Adiconis X."/>
            <person name="Fan L."/>
            <person name="Levin J.Z."/>
            <person name="Mitchell T.K."/>
            <person name="Okubara P.A."/>
            <person name="Farman M.L."/>
            <person name="Kohn L.M."/>
            <person name="Birren B."/>
            <person name="Ma L.-J."/>
            <person name="Dean R.A."/>
        </authorList>
    </citation>
    <scope>NUCLEOTIDE SEQUENCE</scope>
    <source>
        <strain evidence="2">R3-111a-1</strain>
    </source>
</reference>
<gene>
    <name evidence="2" type="primary">20348204</name>
    <name evidence="1" type="ORF">GGTG_07746</name>
</gene>
<dbReference type="EnsemblFungi" id="EJT73892">
    <property type="protein sequence ID" value="EJT73892"/>
    <property type="gene ID" value="GGTG_07746"/>
</dbReference>
<reference evidence="2" key="5">
    <citation type="submission" date="2018-04" db="UniProtKB">
        <authorList>
            <consortium name="EnsemblFungi"/>
        </authorList>
    </citation>
    <scope>IDENTIFICATION</scope>
    <source>
        <strain evidence="2">R3-111a-1</strain>
    </source>
</reference>
<dbReference type="GeneID" id="20348204"/>
<dbReference type="HOGENOM" id="CLU_2671205_0_0_1"/>
<keyword evidence="3" id="KW-1185">Reference proteome</keyword>